<proteinExistence type="predicted"/>
<dbReference type="InterPro" id="IPR046077">
    <property type="entry name" value="DUF6095"/>
</dbReference>
<accession>A0ABV6Q8G8</accession>
<keyword evidence="1" id="KW-0812">Transmembrane</keyword>
<keyword evidence="3" id="KW-1185">Reference proteome</keyword>
<gene>
    <name evidence="2" type="ORF">ACFFGA_08370</name>
</gene>
<dbReference type="EMBL" id="JBHLTQ010000003">
    <property type="protein sequence ID" value="MFC0604566.1"/>
    <property type="molecule type" value="Genomic_DNA"/>
</dbReference>
<dbReference type="RefSeq" id="WP_386062404.1">
    <property type="nucleotide sequence ID" value="NZ_JBHLTQ010000003.1"/>
</dbReference>
<dbReference type="Pfam" id="PF19589">
    <property type="entry name" value="DUF6095"/>
    <property type="match status" value="1"/>
</dbReference>
<protein>
    <submittedName>
        <fullName evidence="2">DUF6095 family protein</fullName>
    </submittedName>
</protein>
<organism evidence="2 3">
    <name type="scientific">Winogradskyella pulchriflava</name>
    <dbReference type="NCBI Taxonomy" id="1110688"/>
    <lineage>
        <taxon>Bacteria</taxon>
        <taxon>Pseudomonadati</taxon>
        <taxon>Bacteroidota</taxon>
        <taxon>Flavobacteriia</taxon>
        <taxon>Flavobacteriales</taxon>
        <taxon>Flavobacteriaceae</taxon>
        <taxon>Winogradskyella</taxon>
    </lineage>
</organism>
<reference evidence="2 3" key="1">
    <citation type="submission" date="2024-09" db="EMBL/GenBank/DDBJ databases">
        <authorList>
            <person name="Sun Q."/>
            <person name="Mori K."/>
        </authorList>
    </citation>
    <scope>NUCLEOTIDE SEQUENCE [LARGE SCALE GENOMIC DNA]</scope>
    <source>
        <strain evidence="2 3">NCAIM B.02481</strain>
    </source>
</reference>
<comment type="caution">
    <text evidence="2">The sequence shown here is derived from an EMBL/GenBank/DDBJ whole genome shotgun (WGS) entry which is preliminary data.</text>
</comment>
<keyword evidence="1" id="KW-1133">Transmembrane helix</keyword>
<evidence type="ECO:0000313" key="2">
    <source>
        <dbReference type="EMBL" id="MFC0604566.1"/>
    </source>
</evidence>
<sequence>MDENNRTDRNILTKGLKQMGICLILMFMGPTLLHLSLSNDDKPLYIPLLIVSILLCIAAIVLLFIGINTIINSIFKKKK</sequence>
<dbReference type="Proteomes" id="UP001589832">
    <property type="component" value="Unassembled WGS sequence"/>
</dbReference>
<name>A0ABV6Q8G8_9FLAO</name>
<keyword evidence="1" id="KW-0472">Membrane</keyword>
<evidence type="ECO:0000313" key="3">
    <source>
        <dbReference type="Proteomes" id="UP001589832"/>
    </source>
</evidence>
<evidence type="ECO:0000256" key="1">
    <source>
        <dbReference type="SAM" id="Phobius"/>
    </source>
</evidence>
<feature type="transmembrane region" description="Helical" evidence="1">
    <location>
        <begin position="21"/>
        <end position="38"/>
    </location>
</feature>
<feature type="transmembrane region" description="Helical" evidence="1">
    <location>
        <begin position="44"/>
        <end position="71"/>
    </location>
</feature>